<dbReference type="EMBL" id="KN847521">
    <property type="protein sequence ID" value="KIV95901.1"/>
    <property type="molecule type" value="Genomic_DNA"/>
</dbReference>
<dbReference type="AlphaFoldDB" id="A0A0D1Y5D6"/>
<keyword evidence="2" id="KW-1185">Reference proteome</keyword>
<gene>
    <name evidence="1" type="ORF">PV10_03502</name>
</gene>
<accession>A0A0D1Y5D6</accession>
<proteinExistence type="predicted"/>
<reference evidence="1 2" key="1">
    <citation type="submission" date="2015-01" db="EMBL/GenBank/DDBJ databases">
        <title>The Genome Sequence of Exophiala mesophila CBS40295.</title>
        <authorList>
            <consortium name="The Broad Institute Genomics Platform"/>
            <person name="Cuomo C."/>
            <person name="de Hoog S."/>
            <person name="Gorbushina A."/>
            <person name="Stielow B."/>
            <person name="Teixiera M."/>
            <person name="Abouelleil A."/>
            <person name="Chapman S.B."/>
            <person name="Priest M."/>
            <person name="Young S.K."/>
            <person name="Wortman J."/>
            <person name="Nusbaum C."/>
            <person name="Birren B."/>
        </authorList>
    </citation>
    <scope>NUCLEOTIDE SEQUENCE [LARGE SCALE GENOMIC DNA]</scope>
    <source>
        <strain evidence="1 2">CBS 40295</strain>
    </source>
</reference>
<name>A0A0D1Y5D6_EXOME</name>
<dbReference type="Proteomes" id="UP000054302">
    <property type="component" value="Unassembled WGS sequence"/>
</dbReference>
<dbReference type="RefSeq" id="XP_016227475.1">
    <property type="nucleotide sequence ID" value="XM_016367957.1"/>
</dbReference>
<protein>
    <recommendedName>
        <fullName evidence="3">ABM domain-containing protein</fullName>
    </recommendedName>
</protein>
<evidence type="ECO:0000313" key="1">
    <source>
        <dbReference type="EMBL" id="KIV95901.1"/>
    </source>
</evidence>
<dbReference type="Gene3D" id="3.30.70.100">
    <property type="match status" value="2"/>
</dbReference>
<evidence type="ECO:0000313" key="2">
    <source>
        <dbReference type="Proteomes" id="UP000054302"/>
    </source>
</evidence>
<dbReference type="VEuPathDB" id="FungiDB:PV10_03502"/>
<dbReference type="OrthoDB" id="3830579at2759"/>
<dbReference type="GeneID" id="27321347"/>
<dbReference type="SUPFAM" id="SSF54909">
    <property type="entry name" value="Dimeric alpha+beta barrel"/>
    <property type="match status" value="1"/>
</dbReference>
<organism evidence="1 2">
    <name type="scientific">Exophiala mesophila</name>
    <name type="common">Black yeast-like fungus</name>
    <dbReference type="NCBI Taxonomy" id="212818"/>
    <lineage>
        <taxon>Eukaryota</taxon>
        <taxon>Fungi</taxon>
        <taxon>Dikarya</taxon>
        <taxon>Ascomycota</taxon>
        <taxon>Pezizomycotina</taxon>
        <taxon>Eurotiomycetes</taxon>
        <taxon>Chaetothyriomycetidae</taxon>
        <taxon>Chaetothyriales</taxon>
        <taxon>Herpotrichiellaceae</taxon>
        <taxon>Exophiala</taxon>
    </lineage>
</organism>
<evidence type="ECO:0008006" key="3">
    <source>
        <dbReference type="Google" id="ProtNLM"/>
    </source>
</evidence>
<dbReference type="HOGENOM" id="CLU_081631_2_1_1"/>
<sequence length="235" mass="26559">MSTPATQIIYLTVDPDKDLKDTATEAGKSWSRALDLLQQHIGFQTLYWGRSPEDWSKVQLHVVRAHLSQHYDFVNSSRYPEFLAALPTTPVSTPSNPPLTRHTQLQAFTPSALTRALSPSTPVTGSAIYISTTPTWHEGAWPLWTHVVRYVDGCLGCVGGKVLEKVDGFDNCYIVYVGWESIEKHERYHHTKHFEQRRVILGLGNAGYREYGHIKFEGQRGEMADDAGHRALERL</sequence>
<dbReference type="OMA" id="AWPLWTH"/>
<dbReference type="InterPro" id="IPR011008">
    <property type="entry name" value="Dimeric_a/b-barrel"/>
</dbReference>